<dbReference type="InterPro" id="IPR036412">
    <property type="entry name" value="HAD-like_sf"/>
</dbReference>
<organism evidence="1 2">
    <name type="scientific">Paenibacillus montaniterrae</name>
    <dbReference type="NCBI Taxonomy" id="429341"/>
    <lineage>
        <taxon>Bacteria</taxon>
        <taxon>Bacillati</taxon>
        <taxon>Bacillota</taxon>
        <taxon>Bacilli</taxon>
        <taxon>Bacillales</taxon>
        <taxon>Paenibacillaceae</taxon>
        <taxon>Paenibacillus</taxon>
    </lineage>
</organism>
<dbReference type="NCBIfam" id="TIGR01484">
    <property type="entry name" value="HAD-SF-IIB"/>
    <property type="match status" value="1"/>
</dbReference>
<dbReference type="GO" id="GO:0000287">
    <property type="term" value="F:magnesium ion binding"/>
    <property type="evidence" value="ECO:0007669"/>
    <property type="project" value="TreeGrafter"/>
</dbReference>
<evidence type="ECO:0000313" key="1">
    <source>
        <dbReference type="EMBL" id="GIP17192.1"/>
    </source>
</evidence>
<dbReference type="AlphaFoldDB" id="A0A919YMI6"/>
<gene>
    <name evidence="1" type="ORF">J40TS1_28340</name>
</gene>
<accession>A0A919YMI6</accession>
<dbReference type="PANTHER" id="PTHR10000">
    <property type="entry name" value="PHOSPHOSERINE PHOSPHATASE"/>
    <property type="match status" value="1"/>
</dbReference>
<dbReference type="SUPFAM" id="SSF56784">
    <property type="entry name" value="HAD-like"/>
    <property type="match status" value="1"/>
</dbReference>
<dbReference type="NCBIfam" id="TIGR00099">
    <property type="entry name" value="Cof-subfamily"/>
    <property type="match status" value="1"/>
</dbReference>
<dbReference type="PROSITE" id="PS01228">
    <property type="entry name" value="COF_1"/>
    <property type="match status" value="1"/>
</dbReference>
<sequence length="263" mass="28404">MAIKAIAVDLDGTLLNSSKQVSARSCNALLRAHQLGLKLIVATARPPRAVEMLLPEALKRISAYIYYNGAMINCSHSQFTYHQAIDSTLSARILSFIMQEPNADISIEVADQWFTISEFDASVVQAVGGEPILKSLEEMQTVSPSKIIAAGLNNWRGLVEQFGDEVNVLVTDQGQLVQIAHLQVSKELALQRLCDVYSIGLDEVIVFGDDTNDIGLFEACGHAVAMGNAIPELKQLADEVTASNDEDGVAIVVERLTAALAHS</sequence>
<dbReference type="SFLD" id="SFLDG01140">
    <property type="entry name" value="C2.B:_Phosphomannomutase_and_P"/>
    <property type="match status" value="1"/>
</dbReference>
<dbReference type="Gene3D" id="3.40.50.1000">
    <property type="entry name" value="HAD superfamily/HAD-like"/>
    <property type="match status" value="1"/>
</dbReference>
<dbReference type="InterPro" id="IPR023214">
    <property type="entry name" value="HAD_sf"/>
</dbReference>
<dbReference type="Gene3D" id="3.30.1240.10">
    <property type="match status" value="1"/>
</dbReference>
<proteinExistence type="predicted"/>
<dbReference type="Pfam" id="PF08282">
    <property type="entry name" value="Hydrolase_3"/>
    <property type="match status" value="1"/>
</dbReference>
<dbReference type="InterPro" id="IPR000150">
    <property type="entry name" value="Cof"/>
</dbReference>
<dbReference type="Proteomes" id="UP000683139">
    <property type="component" value="Unassembled WGS sequence"/>
</dbReference>
<evidence type="ECO:0000313" key="2">
    <source>
        <dbReference type="Proteomes" id="UP000683139"/>
    </source>
</evidence>
<dbReference type="RefSeq" id="WP_213516255.1">
    <property type="nucleotide sequence ID" value="NZ_BOSE01000005.1"/>
</dbReference>
<keyword evidence="2" id="KW-1185">Reference proteome</keyword>
<dbReference type="SFLD" id="SFLDS00003">
    <property type="entry name" value="Haloacid_Dehalogenase"/>
    <property type="match status" value="1"/>
</dbReference>
<name>A0A919YMI6_9BACL</name>
<protein>
    <submittedName>
        <fullName evidence="1">Haloacid dehalogenase</fullName>
    </submittedName>
</protein>
<comment type="caution">
    <text evidence="1">The sequence shown here is derived from an EMBL/GenBank/DDBJ whole genome shotgun (WGS) entry which is preliminary data.</text>
</comment>
<dbReference type="PANTHER" id="PTHR10000:SF8">
    <property type="entry name" value="HAD SUPERFAMILY HYDROLASE-LIKE, TYPE 3"/>
    <property type="match status" value="1"/>
</dbReference>
<dbReference type="EMBL" id="BOSE01000005">
    <property type="protein sequence ID" value="GIP17192.1"/>
    <property type="molecule type" value="Genomic_DNA"/>
</dbReference>
<dbReference type="GO" id="GO:0005829">
    <property type="term" value="C:cytosol"/>
    <property type="evidence" value="ECO:0007669"/>
    <property type="project" value="TreeGrafter"/>
</dbReference>
<dbReference type="GO" id="GO:0016791">
    <property type="term" value="F:phosphatase activity"/>
    <property type="evidence" value="ECO:0007669"/>
    <property type="project" value="TreeGrafter"/>
</dbReference>
<dbReference type="InterPro" id="IPR006379">
    <property type="entry name" value="HAD-SF_hydro_IIB"/>
</dbReference>
<reference evidence="1" key="1">
    <citation type="submission" date="2021-03" db="EMBL/GenBank/DDBJ databases">
        <title>Antimicrobial resistance genes in bacteria isolated from Japanese honey, and their potential for conferring macrolide and lincosamide resistance in the American foulbrood pathogen Paenibacillus larvae.</title>
        <authorList>
            <person name="Okamoto M."/>
            <person name="Kumagai M."/>
            <person name="Kanamori H."/>
            <person name="Takamatsu D."/>
        </authorList>
    </citation>
    <scope>NUCLEOTIDE SEQUENCE</scope>
    <source>
        <strain evidence="1">J40TS1</strain>
    </source>
</reference>